<dbReference type="AlphaFoldDB" id="A8ZL09"/>
<accession>A8ZL09</accession>
<keyword evidence="1" id="KW-0812">Transmembrane</keyword>
<proteinExistence type="predicted"/>
<protein>
    <submittedName>
        <fullName evidence="2">Uncharacterized protein</fullName>
    </submittedName>
</protein>
<feature type="transmembrane region" description="Helical" evidence="1">
    <location>
        <begin position="7"/>
        <end position="29"/>
    </location>
</feature>
<name>A8ZL09_ACAM1</name>
<reference evidence="2 3" key="1">
    <citation type="journal article" date="2008" name="Proc. Natl. Acad. Sci. U.S.A.">
        <title>Niche adaptation and genome expansion in the chlorophyll d-producing cyanobacterium Acaryochloris marina.</title>
        <authorList>
            <person name="Swingley W.D."/>
            <person name="Chen M."/>
            <person name="Cheung P.C."/>
            <person name="Conrad A.L."/>
            <person name="Dejesa L.C."/>
            <person name="Hao J."/>
            <person name="Honchak B.M."/>
            <person name="Karbach L.E."/>
            <person name="Kurdoglu A."/>
            <person name="Lahiri S."/>
            <person name="Mastrian S.D."/>
            <person name="Miyashita H."/>
            <person name="Page L."/>
            <person name="Ramakrishna P."/>
            <person name="Satoh S."/>
            <person name="Sattley W.M."/>
            <person name="Shimada Y."/>
            <person name="Taylor H.L."/>
            <person name="Tomo T."/>
            <person name="Tsuchiya T."/>
            <person name="Wang Z.T."/>
            <person name="Raymond J."/>
            <person name="Mimuro M."/>
            <person name="Blankenship R.E."/>
            <person name="Touchman J.W."/>
        </authorList>
    </citation>
    <scope>NUCLEOTIDE SEQUENCE [LARGE SCALE GENOMIC DNA]</scope>
    <source>
        <strain evidence="3">MBIC 11017</strain>
        <plasmid evidence="3">Plasmid pREB1</plasmid>
    </source>
</reference>
<keyword evidence="3" id="KW-1185">Reference proteome</keyword>
<organism evidence="2 3">
    <name type="scientific">Acaryochloris marina (strain MBIC 11017)</name>
    <dbReference type="NCBI Taxonomy" id="329726"/>
    <lineage>
        <taxon>Bacteria</taxon>
        <taxon>Bacillati</taxon>
        <taxon>Cyanobacteriota</taxon>
        <taxon>Cyanophyceae</taxon>
        <taxon>Acaryochloridales</taxon>
        <taxon>Acaryochloridaceae</taxon>
        <taxon>Acaryochloris</taxon>
    </lineage>
</organism>
<geneLocation type="plasmid" evidence="2 3">
    <name>pREB1</name>
</geneLocation>
<keyword evidence="1" id="KW-0472">Membrane</keyword>
<keyword evidence="1" id="KW-1133">Transmembrane helix</keyword>
<dbReference type="Proteomes" id="UP000000268">
    <property type="component" value="Plasmid pREB1"/>
</dbReference>
<keyword evidence="2" id="KW-0614">Plasmid</keyword>
<dbReference type="HOGENOM" id="CLU_2103659_0_0_3"/>
<dbReference type="EMBL" id="CP000838">
    <property type="protein sequence ID" value="ABW31477.1"/>
    <property type="molecule type" value="Genomic_DNA"/>
</dbReference>
<dbReference type="KEGG" id="amr:AM1_A0359"/>
<gene>
    <name evidence="2" type="ordered locus">AM1_A0359</name>
</gene>
<evidence type="ECO:0000256" key="1">
    <source>
        <dbReference type="SAM" id="Phobius"/>
    </source>
</evidence>
<evidence type="ECO:0000313" key="3">
    <source>
        <dbReference type="Proteomes" id="UP000000268"/>
    </source>
</evidence>
<evidence type="ECO:0000313" key="2">
    <source>
        <dbReference type="EMBL" id="ABW31477.1"/>
    </source>
</evidence>
<dbReference type="RefSeq" id="WP_012166851.1">
    <property type="nucleotide sequence ID" value="NC_009926.1"/>
</dbReference>
<sequence length="115" mass="13223">MKKLSDYAIGAFLIVIAPLVIVIAGFLYIDVVHVRLPTVEQLLVKYPTCEQRGEFVATHIKESQTTPTVLIDRPARDLDGLWQRYRAKVENILEERDERIFAHTLYKLGSGCWHD</sequence>